<dbReference type="SUPFAM" id="SSF69635">
    <property type="entry name" value="Type III secretory system chaperone-like"/>
    <property type="match status" value="1"/>
</dbReference>
<organism evidence="2 4">
    <name type="scientific">Yersinia aldovae</name>
    <dbReference type="NCBI Taxonomy" id="29483"/>
    <lineage>
        <taxon>Bacteria</taxon>
        <taxon>Pseudomonadati</taxon>
        <taxon>Pseudomonadota</taxon>
        <taxon>Gammaproteobacteria</taxon>
        <taxon>Enterobacterales</taxon>
        <taxon>Yersiniaceae</taxon>
        <taxon>Yersinia</taxon>
    </lineage>
</organism>
<dbReference type="Proteomes" id="UP000041595">
    <property type="component" value="Unassembled WGS sequence"/>
</dbReference>
<dbReference type="eggNOG" id="ENOG5031PB1">
    <property type="taxonomic scope" value="Bacteria"/>
</dbReference>
<dbReference type="Proteomes" id="UP000038647">
    <property type="component" value="Unassembled WGS sequence"/>
</dbReference>
<evidence type="ECO:0000313" key="2">
    <source>
        <dbReference type="EMBL" id="CNL57871.1"/>
    </source>
</evidence>
<dbReference type="EMBL" id="CQEH01000020">
    <property type="protein sequence ID" value="CNL54805.1"/>
    <property type="molecule type" value="Genomic_DNA"/>
</dbReference>
<accession>A0A0T9UP44</accession>
<reference evidence="1 3" key="1">
    <citation type="submission" date="2015-03" db="EMBL/GenBank/DDBJ databases">
        <authorList>
            <consortium name="Pathogen Informatics"/>
            <person name="Murphy D."/>
        </authorList>
    </citation>
    <scope>NUCLEOTIDE SEQUENCE [LARGE SCALE GENOMIC DNA]</scope>
    <source>
        <strain evidence="1 3">IP08791</strain>
    </source>
</reference>
<name>A0A0T9UP44_YERAL</name>
<sequence length="135" mass="15349">MKYRFVDALNSFLSTEGRQDLINSQLDCHSTIQLELNEAPPINVDLLTNDIILWSNLSECQMGHLEALGHTLLSELLEYTPRNFQVGQPALSFMDNTLVLSAVMREEAMNDSQLFADSLNEFYERSHRLTTLLTA</sequence>
<dbReference type="Gene3D" id="3.30.1460.10">
    <property type="match status" value="1"/>
</dbReference>
<dbReference type="AlphaFoldDB" id="A0A0T9UP44"/>
<dbReference type="EMBL" id="CQEJ01000023">
    <property type="protein sequence ID" value="CNL57871.1"/>
    <property type="molecule type" value="Genomic_DNA"/>
</dbReference>
<proteinExistence type="predicted"/>
<dbReference type="RefSeq" id="WP_004703626.1">
    <property type="nucleotide sequence ID" value="NZ_CQEH01000020.1"/>
</dbReference>
<gene>
    <name evidence="2" type="primary">ysaK</name>
    <name evidence="2" type="ORF">ERS137965_03424</name>
    <name evidence="1" type="ORF">ERS137966_03543</name>
</gene>
<evidence type="ECO:0000313" key="4">
    <source>
        <dbReference type="Proteomes" id="UP000041595"/>
    </source>
</evidence>
<evidence type="ECO:0000313" key="3">
    <source>
        <dbReference type="Proteomes" id="UP000038647"/>
    </source>
</evidence>
<dbReference type="STRING" id="1453495.AT01_1843"/>
<dbReference type="CDD" id="cd17035">
    <property type="entry name" value="T3SC_IB_Spa15-like"/>
    <property type="match status" value="1"/>
</dbReference>
<dbReference type="InterPro" id="IPR003065">
    <property type="entry name" value="Invas_SpaK"/>
</dbReference>
<dbReference type="Pfam" id="PF03519">
    <property type="entry name" value="Invas_SpaK"/>
    <property type="match status" value="1"/>
</dbReference>
<evidence type="ECO:0000313" key="1">
    <source>
        <dbReference type="EMBL" id="CNL54805.1"/>
    </source>
</evidence>
<keyword evidence="3" id="KW-1185">Reference proteome</keyword>
<dbReference type="OrthoDB" id="6455578at2"/>
<protein>
    <submittedName>
        <fullName evidence="2">Type III secretion system protein</fullName>
    </submittedName>
</protein>
<dbReference type="PRINTS" id="PR01305">
    <property type="entry name" value="SSPAKPROTEIN"/>
</dbReference>
<reference evidence="2 4" key="2">
    <citation type="submission" date="2015-03" db="EMBL/GenBank/DDBJ databases">
        <authorList>
            <person name="Murphy D."/>
        </authorList>
    </citation>
    <scope>NUCLEOTIDE SEQUENCE [LARGE SCALE GENOMIC DNA]</scope>
    <source>
        <strain evidence="2 4">IP06005</strain>
    </source>
</reference>